<keyword evidence="1" id="KW-0732">Signal</keyword>
<feature type="domain" description="DUF8021" evidence="2">
    <location>
        <begin position="184"/>
        <end position="307"/>
    </location>
</feature>
<protein>
    <recommendedName>
        <fullName evidence="2">DUF8021 domain-containing protein</fullName>
    </recommendedName>
</protein>
<keyword evidence="4" id="KW-1185">Reference proteome</keyword>
<reference evidence="3" key="2">
    <citation type="submission" date="2023-06" db="EMBL/GenBank/DDBJ databases">
        <authorList>
            <consortium name="Lawrence Berkeley National Laboratory"/>
            <person name="Mondo S.J."/>
            <person name="Hensen N."/>
            <person name="Bonometti L."/>
            <person name="Westerberg I."/>
            <person name="Brannstrom I.O."/>
            <person name="Guillou S."/>
            <person name="Cros-Aarteil S."/>
            <person name="Calhoun S."/>
            <person name="Haridas S."/>
            <person name="Kuo A."/>
            <person name="Pangilinan J."/>
            <person name="Riley R."/>
            <person name="Labutti K."/>
            <person name="Andreopoulos B."/>
            <person name="Lipzen A."/>
            <person name="Chen C."/>
            <person name="Yanf M."/>
            <person name="Daum C."/>
            <person name="Ng V."/>
            <person name="Clum A."/>
            <person name="Steindorff A."/>
            <person name="Ohm R."/>
            <person name="Martin F."/>
            <person name="Silar P."/>
            <person name="Natvig D."/>
            <person name="Lalanne C."/>
            <person name="Gautier V."/>
            <person name="Ament-Velasquez S.L."/>
            <person name="Kruys A."/>
            <person name="Hutchinson M.I."/>
            <person name="Powell A.J."/>
            <person name="Barry K."/>
            <person name="Miller A.N."/>
            <person name="Grigoriev I.V."/>
            <person name="Debuchy R."/>
            <person name="Gladieux P."/>
            <person name="Thoren M.H."/>
            <person name="Johannesson H."/>
        </authorList>
    </citation>
    <scope>NUCLEOTIDE SEQUENCE</scope>
    <source>
        <strain evidence="3">CBS 333.67</strain>
    </source>
</reference>
<evidence type="ECO:0000259" key="2">
    <source>
        <dbReference type="Pfam" id="PF26061"/>
    </source>
</evidence>
<accession>A0AAJ0LY00</accession>
<name>A0AAJ0LY00_9PEZI</name>
<dbReference type="InterPro" id="IPR058334">
    <property type="entry name" value="DUF8021"/>
</dbReference>
<evidence type="ECO:0000313" key="4">
    <source>
        <dbReference type="Proteomes" id="UP001273166"/>
    </source>
</evidence>
<dbReference type="RefSeq" id="XP_062717570.1">
    <property type="nucleotide sequence ID" value="XM_062864079.1"/>
</dbReference>
<feature type="chain" id="PRO_5042609294" description="DUF8021 domain-containing protein" evidence="1">
    <location>
        <begin position="27"/>
        <end position="312"/>
    </location>
</feature>
<organism evidence="3 4">
    <name type="scientific">Chaetomium strumarium</name>
    <dbReference type="NCBI Taxonomy" id="1170767"/>
    <lineage>
        <taxon>Eukaryota</taxon>
        <taxon>Fungi</taxon>
        <taxon>Dikarya</taxon>
        <taxon>Ascomycota</taxon>
        <taxon>Pezizomycotina</taxon>
        <taxon>Sordariomycetes</taxon>
        <taxon>Sordariomycetidae</taxon>
        <taxon>Sordariales</taxon>
        <taxon>Chaetomiaceae</taxon>
        <taxon>Chaetomium</taxon>
    </lineage>
</organism>
<dbReference type="EMBL" id="JAUDZG010000008">
    <property type="protein sequence ID" value="KAK3301790.1"/>
    <property type="molecule type" value="Genomic_DNA"/>
</dbReference>
<sequence>MPGVQLLLRAATLIFFLLLLLPSTQAQSTRCQWATLRSATDAVLDSVRTGTLSTFPRSANFTYTQNLHPTNLAAPESILSAPISAAHVHSIIDQDACATFIKLLLSPSDAPGNGNEPILVGMHLHYTRATSTGGSTLTALHLVSAGPQDWQMGVAPSTPTPDITPTLLSYLEKEDWTAISRARQDSREVLLSVAGSYLDFLAGNSTPPSNSTSNSTVVVPVPWGRPCSRLDGAVYVAIGEEERCDKGIVTFQEGPGHGVGVTERSSLVVDESVGAVSVLARDGRLHDAASSFEMRVVAGRLRYVHQFASLMG</sequence>
<evidence type="ECO:0000256" key="1">
    <source>
        <dbReference type="SAM" id="SignalP"/>
    </source>
</evidence>
<reference evidence="3" key="1">
    <citation type="journal article" date="2023" name="Mol. Phylogenet. Evol.">
        <title>Genome-scale phylogeny and comparative genomics of the fungal order Sordariales.</title>
        <authorList>
            <person name="Hensen N."/>
            <person name="Bonometti L."/>
            <person name="Westerberg I."/>
            <person name="Brannstrom I.O."/>
            <person name="Guillou S."/>
            <person name="Cros-Aarteil S."/>
            <person name="Calhoun S."/>
            <person name="Haridas S."/>
            <person name="Kuo A."/>
            <person name="Mondo S."/>
            <person name="Pangilinan J."/>
            <person name="Riley R."/>
            <person name="LaButti K."/>
            <person name="Andreopoulos B."/>
            <person name="Lipzen A."/>
            <person name="Chen C."/>
            <person name="Yan M."/>
            <person name="Daum C."/>
            <person name="Ng V."/>
            <person name="Clum A."/>
            <person name="Steindorff A."/>
            <person name="Ohm R.A."/>
            <person name="Martin F."/>
            <person name="Silar P."/>
            <person name="Natvig D.O."/>
            <person name="Lalanne C."/>
            <person name="Gautier V."/>
            <person name="Ament-Velasquez S.L."/>
            <person name="Kruys A."/>
            <person name="Hutchinson M.I."/>
            <person name="Powell A.J."/>
            <person name="Barry K."/>
            <person name="Miller A.N."/>
            <person name="Grigoriev I.V."/>
            <person name="Debuchy R."/>
            <person name="Gladieux P."/>
            <person name="Hiltunen Thoren M."/>
            <person name="Johannesson H."/>
        </authorList>
    </citation>
    <scope>NUCLEOTIDE SEQUENCE</scope>
    <source>
        <strain evidence="3">CBS 333.67</strain>
    </source>
</reference>
<evidence type="ECO:0000313" key="3">
    <source>
        <dbReference type="EMBL" id="KAK3301790.1"/>
    </source>
</evidence>
<comment type="caution">
    <text evidence="3">The sequence shown here is derived from an EMBL/GenBank/DDBJ whole genome shotgun (WGS) entry which is preliminary data.</text>
</comment>
<gene>
    <name evidence="3" type="ORF">B0T15DRAFT_323654</name>
</gene>
<feature type="signal peptide" evidence="1">
    <location>
        <begin position="1"/>
        <end position="26"/>
    </location>
</feature>
<dbReference type="Proteomes" id="UP001273166">
    <property type="component" value="Unassembled WGS sequence"/>
</dbReference>
<dbReference type="Pfam" id="PF26061">
    <property type="entry name" value="DUF8021"/>
    <property type="match status" value="1"/>
</dbReference>
<proteinExistence type="predicted"/>
<dbReference type="AlphaFoldDB" id="A0AAJ0LY00"/>
<dbReference type="GeneID" id="87882908"/>